<dbReference type="RefSeq" id="WP_097075736.1">
    <property type="nucleotide sequence ID" value="NZ_OBMR01000003.1"/>
</dbReference>
<gene>
    <name evidence="2" type="ORF">SAMN02910411_1087</name>
</gene>
<dbReference type="EMBL" id="OBMR01000003">
    <property type="protein sequence ID" value="SOB96479.1"/>
    <property type="molecule type" value="Genomic_DNA"/>
</dbReference>
<dbReference type="Pfam" id="PF19498">
    <property type="entry name" value="DUF6033"/>
    <property type="match status" value="1"/>
</dbReference>
<name>A0A285RRZ5_9FIRM</name>
<protein>
    <submittedName>
        <fullName evidence="2">Uncharacterized protein</fullName>
    </submittedName>
</protein>
<dbReference type="Proteomes" id="UP000219563">
    <property type="component" value="Unassembled WGS sequence"/>
</dbReference>
<reference evidence="2 3" key="1">
    <citation type="submission" date="2017-08" db="EMBL/GenBank/DDBJ databases">
        <authorList>
            <person name="de Groot N.N."/>
        </authorList>
    </citation>
    <scope>NUCLEOTIDE SEQUENCE [LARGE SCALE GENOMIC DNA]</scope>
    <source>
        <strain evidence="2 3">DSM 9787</strain>
    </source>
</reference>
<dbReference type="InterPro" id="IPR046097">
    <property type="entry name" value="DUF6033"/>
</dbReference>
<evidence type="ECO:0000313" key="3">
    <source>
        <dbReference type="Proteomes" id="UP000219563"/>
    </source>
</evidence>
<sequence length="239" mass="26036">MDISSLSGVASAYSYANQIRNKSVSSSDFASSLNKATSSDNVVEAYKNSLQSKFGCPITVTSVGKDQNSMDRFAGGTVGSGNVAIAPNILEQMANDPEKAAYYEKKISDYFNYGVPKTDAFMAMIGHRKTSEGLVIHEDGTVTHYLSGEESPEKIAKFEAEQKAKREKKAKERQESIARSQEAADERRRIQEEIYHKRSIEAVLNEQMLGSGTFAFGDTPESVLTAYGAGVSLPTGLYL</sequence>
<organism evidence="2 3">
    <name type="scientific">Pseudobutyrivibrio ruminis DSM 9787</name>
    <dbReference type="NCBI Taxonomy" id="1123011"/>
    <lineage>
        <taxon>Bacteria</taxon>
        <taxon>Bacillati</taxon>
        <taxon>Bacillota</taxon>
        <taxon>Clostridia</taxon>
        <taxon>Lachnospirales</taxon>
        <taxon>Lachnospiraceae</taxon>
        <taxon>Pseudobutyrivibrio</taxon>
    </lineage>
</organism>
<evidence type="ECO:0000256" key="1">
    <source>
        <dbReference type="SAM" id="MobiDB-lite"/>
    </source>
</evidence>
<feature type="region of interest" description="Disordered" evidence="1">
    <location>
        <begin position="165"/>
        <end position="186"/>
    </location>
</feature>
<dbReference type="AlphaFoldDB" id="A0A285RRZ5"/>
<evidence type="ECO:0000313" key="2">
    <source>
        <dbReference type="EMBL" id="SOB96479.1"/>
    </source>
</evidence>
<accession>A0A285RRZ5</accession>
<proteinExistence type="predicted"/>